<dbReference type="Proteomes" id="UP000092460">
    <property type="component" value="Unassembled WGS sequence"/>
</dbReference>
<dbReference type="AlphaFoldDB" id="A0A1B0BBM1"/>
<name>A0A1B0BBM1_9MUSC</name>
<organism evidence="2 3">
    <name type="scientific">Glossina palpalis gambiensis</name>
    <dbReference type="NCBI Taxonomy" id="67801"/>
    <lineage>
        <taxon>Eukaryota</taxon>
        <taxon>Metazoa</taxon>
        <taxon>Ecdysozoa</taxon>
        <taxon>Arthropoda</taxon>
        <taxon>Hexapoda</taxon>
        <taxon>Insecta</taxon>
        <taxon>Pterygota</taxon>
        <taxon>Neoptera</taxon>
        <taxon>Endopterygota</taxon>
        <taxon>Diptera</taxon>
        <taxon>Brachycera</taxon>
        <taxon>Muscomorpha</taxon>
        <taxon>Hippoboscoidea</taxon>
        <taxon>Glossinidae</taxon>
        <taxon>Glossina</taxon>
    </lineage>
</organism>
<dbReference type="EnsemblMetazoa" id="GPPI024958-RA">
    <property type="protein sequence ID" value="GPPI024958-PA"/>
    <property type="gene ID" value="GPPI024958"/>
</dbReference>
<dbReference type="EMBL" id="JXJN01011538">
    <property type="status" value="NOT_ANNOTATED_CDS"/>
    <property type="molecule type" value="Genomic_DNA"/>
</dbReference>
<feature type="compositionally biased region" description="Basic and acidic residues" evidence="1">
    <location>
        <begin position="80"/>
        <end position="118"/>
    </location>
</feature>
<feature type="region of interest" description="Disordered" evidence="1">
    <location>
        <begin position="69"/>
        <end position="118"/>
    </location>
</feature>
<proteinExistence type="predicted"/>
<dbReference type="EMBL" id="JXJN01011539">
    <property type="status" value="NOT_ANNOTATED_CDS"/>
    <property type="molecule type" value="Genomic_DNA"/>
</dbReference>
<keyword evidence="3" id="KW-1185">Reference proteome</keyword>
<evidence type="ECO:0000313" key="2">
    <source>
        <dbReference type="EnsemblMetazoa" id="GPPI024958-PA"/>
    </source>
</evidence>
<sequence length="255" mass="29496">MANEIRKLGILDQKTYSRQLISEEEKKLKSHRNNFHNEDKEGMKRLETLKKTNNIIDLAQTEAITVHINNASRRNARQPSHAEDERDEQRYQPSDNKKEGKNPSKIARDKTRSDNFRESKRNDAMEIIIKKQIEYMVIKVAQEYWLEIPLEDIYKAVKSLCETAKPREEFNGIMSEVVNLGTVDLRNTLEYKGAIELLSDPNDEEEDWAGPSACYGRNARGRRRNARKRAIARSSARKAERGEVAQAEGQEAPKR</sequence>
<feature type="compositionally biased region" description="Basic and acidic residues" evidence="1">
    <location>
        <begin position="35"/>
        <end position="44"/>
    </location>
</feature>
<feature type="compositionally biased region" description="Basic residues" evidence="1">
    <location>
        <begin position="219"/>
        <end position="231"/>
    </location>
</feature>
<protein>
    <submittedName>
        <fullName evidence="2">Uncharacterized protein</fullName>
    </submittedName>
</protein>
<accession>A0A1B0BBM1</accession>
<reference evidence="3" key="1">
    <citation type="submission" date="2015-01" db="EMBL/GenBank/DDBJ databases">
        <authorList>
            <person name="Aksoy S."/>
            <person name="Warren W."/>
            <person name="Wilson R.K."/>
        </authorList>
    </citation>
    <scope>NUCLEOTIDE SEQUENCE [LARGE SCALE GENOMIC DNA]</scope>
    <source>
        <strain evidence="3">IAEA</strain>
    </source>
</reference>
<dbReference type="VEuPathDB" id="VectorBase:GPPI024958"/>
<reference evidence="2" key="2">
    <citation type="submission" date="2020-05" db="UniProtKB">
        <authorList>
            <consortium name="EnsemblMetazoa"/>
        </authorList>
    </citation>
    <scope>IDENTIFICATION</scope>
    <source>
        <strain evidence="2">IAEA</strain>
    </source>
</reference>
<feature type="region of interest" description="Disordered" evidence="1">
    <location>
        <begin position="202"/>
        <end position="255"/>
    </location>
</feature>
<feature type="region of interest" description="Disordered" evidence="1">
    <location>
        <begin position="23"/>
        <end position="44"/>
    </location>
</feature>
<evidence type="ECO:0000256" key="1">
    <source>
        <dbReference type="SAM" id="MobiDB-lite"/>
    </source>
</evidence>
<evidence type="ECO:0000313" key="3">
    <source>
        <dbReference type="Proteomes" id="UP000092460"/>
    </source>
</evidence>